<gene>
    <name evidence="1" type="ORF">LTRI10_LOCUS30573</name>
</gene>
<proteinExistence type="predicted"/>
<keyword evidence="2" id="KW-1185">Reference proteome</keyword>
<sequence length="100" mass="11047">MLTRPVYPSVTSSHKNALYHIYSMTKSNANLHLGSMVAKIFAKSAKHPRHLFCGALVTMLARKLRISLSGLTDISSTVGYFYLTRDVIFNQGLLMEADGA</sequence>
<accession>A0AAV2EVW5</accession>
<evidence type="ECO:0000313" key="2">
    <source>
        <dbReference type="Proteomes" id="UP001497516"/>
    </source>
</evidence>
<dbReference type="Proteomes" id="UP001497516">
    <property type="component" value="Chromosome 5"/>
</dbReference>
<dbReference type="AlphaFoldDB" id="A0AAV2EVW5"/>
<name>A0AAV2EVW5_9ROSI</name>
<organism evidence="1 2">
    <name type="scientific">Linum trigynum</name>
    <dbReference type="NCBI Taxonomy" id="586398"/>
    <lineage>
        <taxon>Eukaryota</taxon>
        <taxon>Viridiplantae</taxon>
        <taxon>Streptophyta</taxon>
        <taxon>Embryophyta</taxon>
        <taxon>Tracheophyta</taxon>
        <taxon>Spermatophyta</taxon>
        <taxon>Magnoliopsida</taxon>
        <taxon>eudicotyledons</taxon>
        <taxon>Gunneridae</taxon>
        <taxon>Pentapetalae</taxon>
        <taxon>rosids</taxon>
        <taxon>fabids</taxon>
        <taxon>Malpighiales</taxon>
        <taxon>Linaceae</taxon>
        <taxon>Linum</taxon>
    </lineage>
</organism>
<protein>
    <submittedName>
        <fullName evidence="1">Uncharacterized protein</fullName>
    </submittedName>
</protein>
<reference evidence="1 2" key="1">
    <citation type="submission" date="2024-04" db="EMBL/GenBank/DDBJ databases">
        <authorList>
            <person name="Fracassetti M."/>
        </authorList>
    </citation>
    <scope>NUCLEOTIDE SEQUENCE [LARGE SCALE GENOMIC DNA]</scope>
</reference>
<evidence type="ECO:0000313" key="1">
    <source>
        <dbReference type="EMBL" id="CAL1389738.1"/>
    </source>
</evidence>
<dbReference type="EMBL" id="OZ034818">
    <property type="protein sequence ID" value="CAL1389738.1"/>
    <property type="molecule type" value="Genomic_DNA"/>
</dbReference>